<protein>
    <submittedName>
        <fullName evidence="1">Uncharacterized protein</fullName>
    </submittedName>
</protein>
<sequence length="109" mass="12267">MGVYKFALGILSDASGPRSTYYQSRFGANMKKINPEYLSVEICAHIEYMTQFASYVSVSSVNMIRKRSFEEKVVYASAVGLLSQLLLTYTYSPSQKDGRIARLHHRDGA</sequence>
<dbReference type="AlphaFoldDB" id="A0A016U3J4"/>
<evidence type="ECO:0000313" key="2">
    <source>
        <dbReference type="Proteomes" id="UP000024635"/>
    </source>
</evidence>
<evidence type="ECO:0000313" key="1">
    <source>
        <dbReference type="EMBL" id="EYC09173.1"/>
    </source>
</evidence>
<proteinExistence type="predicted"/>
<reference evidence="2" key="1">
    <citation type="journal article" date="2015" name="Nat. Genet.">
        <title>The genome and transcriptome of the zoonotic hookworm Ancylostoma ceylanicum identify infection-specific gene families.</title>
        <authorList>
            <person name="Schwarz E.M."/>
            <person name="Hu Y."/>
            <person name="Antoshechkin I."/>
            <person name="Miller M.M."/>
            <person name="Sternberg P.W."/>
            <person name="Aroian R.V."/>
        </authorList>
    </citation>
    <scope>NUCLEOTIDE SEQUENCE</scope>
    <source>
        <strain evidence="2">HY135</strain>
    </source>
</reference>
<organism evidence="1 2">
    <name type="scientific">Ancylostoma ceylanicum</name>
    <dbReference type="NCBI Taxonomy" id="53326"/>
    <lineage>
        <taxon>Eukaryota</taxon>
        <taxon>Metazoa</taxon>
        <taxon>Ecdysozoa</taxon>
        <taxon>Nematoda</taxon>
        <taxon>Chromadorea</taxon>
        <taxon>Rhabditida</taxon>
        <taxon>Rhabditina</taxon>
        <taxon>Rhabditomorpha</taxon>
        <taxon>Strongyloidea</taxon>
        <taxon>Ancylostomatidae</taxon>
        <taxon>Ancylostomatinae</taxon>
        <taxon>Ancylostoma</taxon>
    </lineage>
</organism>
<dbReference type="EMBL" id="JARK01001398">
    <property type="protein sequence ID" value="EYC09173.1"/>
    <property type="molecule type" value="Genomic_DNA"/>
</dbReference>
<accession>A0A016U3J4</accession>
<name>A0A016U3J4_9BILA</name>
<comment type="caution">
    <text evidence="1">The sequence shown here is derived from an EMBL/GenBank/DDBJ whole genome shotgun (WGS) entry which is preliminary data.</text>
</comment>
<keyword evidence="2" id="KW-1185">Reference proteome</keyword>
<dbReference type="Proteomes" id="UP000024635">
    <property type="component" value="Unassembled WGS sequence"/>
</dbReference>
<gene>
    <name evidence="1" type="primary">Acey_s0062.g3397</name>
    <name evidence="1" type="ORF">Y032_0062g3397</name>
</gene>